<dbReference type="InterPro" id="IPR037066">
    <property type="entry name" value="Plug_dom_sf"/>
</dbReference>
<dbReference type="Pfam" id="PF13715">
    <property type="entry name" value="CarbopepD_reg_2"/>
    <property type="match status" value="1"/>
</dbReference>
<dbReference type="GO" id="GO:0009279">
    <property type="term" value="C:cell outer membrane"/>
    <property type="evidence" value="ECO:0007669"/>
    <property type="project" value="UniProtKB-SubCell"/>
</dbReference>
<dbReference type="InterPro" id="IPR023997">
    <property type="entry name" value="TonB-dep_OMP_SusC/RagA_CS"/>
</dbReference>
<dbReference type="NCBIfam" id="TIGR04057">
    <property type="entry name" value="SusC_RagA_signa"/>
    <property type="match status" value="1"/>
</dbReference>
<dbReference type="InterPro" id="IPR023996">
    <property type="entry name" value="TonB-dep_OMP_SusC/RagA"/>
</dbReference>
<reference evidence="3 4" key="1">
    <citation type="submission" date="2019-06" db="EMBL/GenBank/DDBJ databases">
        <title>Whole genome shotgun sequence of Flavobacterium flevense NBRC 14960.</title>
        <authorList>
            <person name="Hosoyama A."/>
            <person name="Uohara A."/>
            <person name="Ohji S."/>
            <person name="Ichikawa N."/>
        </authorList>
    </citation>
    <scope>NUCLEOTIDE SEQUENCE [LARGE SCALE GENOMIC DNA]</scope>
    <source>
        <strain evidence="3 4">NBRC 14960</strain>
    </source>
</reference>
<dbReference type="Pfam" id="PF07715">
    <property type="entry name" value="Plug"/>
    <property type="match status" value="1"/>
</dbReference>
<dbReference type="Gene3D" id="2.60.40.1120">
    <property type="entry name" value="Carboxypeptidase-like, regulatory domain"/>
    <property type="match status" value="1"/>
</dbReference>
<comment type="similarity">
    <text evidence="1">Belongs to the TonB-dependent receptor family.</text>
</comment>
<dbReference type="InterPro" id="IPR008969">
    <property type="entry name" value="CarboxyPept-like_regulatory"/>
</dbReference>
<organism evidence="3 4">
    <name type="scientific">Flavobacterium flevense</name>
    <dbReference type="NCBI Taxonomy" id="983"/>
    <lineage>
        <taxon>Bacteria</taxon>
        <taxon>Pseudomonadati</taxon>
        <taxon>Bacteroidota</taxon>
        <taxon>Flavobacteriia</taxon>
        <taxon>Flavobacteriales</taxon>
        <taxon>Flavobacteriaceae</taxon>
        <taxon>Flavobacterium</taxon>
    </lineage>
</organism>
<evidence type="ECO:0000313" key="4">
    <source>
        <dbReference type="Proteomes" id="UP000316775"/>
    </source>
</evidence>
<keyword evidence="1" id="KW-0812">Transmembrane</keyword>
<keyword evidence="1" id="KW-0998">Cell outer membrane</keyword>
<dbReference type="Proteomes" id="UP000316775">
    <property type="component" value="Unassembled WGS sequence"/>
</dbReference>
<dbReference type="FunFam" id="2.170.130.10:FF:000003">
    <property type="entry name" value="SusC/RagA family TonB-linked outer membrane protein"/>
    <property type="match status" value="1"/>
</dbReference>
<keyword evidence="4" id="KW-1185">Reference proteome</keyword>
<dbReference type="SUPFAM" id="SSF49464">
    <property type="entry name" value="Carboxypeptidase regulatory domain-like"/>
    <property type="match status" value="1"/>
</dbReference>
<proteinExistence type="inferred from homology"/>
<comment type="subcellular location">
    <subcellularLocation>
        <location evidence="1">Cell outer membrane</location>
        <topology evidence="1">Multi-pass membrane protein</topology>
    </subcellularLocation>
</comment>
<dbReference type="EMBL" id="BJNP01000022">
    <property type="protein sequence ID" value="GEC72598.1"/>
    <property type="molecule type" value="Genomic_DNA"/>
</dbReference>
<name>A0A4Y4AWJ9_9FLAO</name>
<comment type="caution">
    <text evidence="3">The sequence shown here is derived from an EMBL/GenBank/DDBJ whole genome shotgun (WGS) entry which is preliminary data.</text>
</comment>
<dbReference type="Gene3D" id="2.170.130.10">
    <property type="entry name" value="TonB-dependent receptor, plug domain"/>
    <property type="match status" value="1"/>
</dbReference>
<dbReference type="InterPro" id="IPR012910">
    <property type="entry name" value="Plug_dom"/>
</dbReference>
<evidence type="ECO:0000313" key="3">
    <source>
        <dbReference type="EMBL" id="GEC72598.1"/>
    </source>
</evidence>
<evidence type="ECO:0000259" key="2">
    <source>
        <dbReference type="Pfam" id="PF07715"/>
    </source>
</evidence>
<gene>
    <name evidence="3" type="ORF">FFL01_21370</name>
</gene>
<feature type="domain" description="TonB-dependent receptor plug" evidence="2">
    <location>
        <begin position="99"/>
        <end position="211"/>
    </location>
</feature>
<protein>
    <submittedName>
        <fullName evidence="3">SusC/RagA family TonB-linked outer membrane protein</fullName>
    </submittedName>
</protein>
<dbReference type="NCBIfam" id="TIGR04056">
    <property type="entry name" value="OMP_RagA_SusC"/>
    <property type="match status" value="1"/>
</dbReference>
<accession>A0A4Y4AWJ9</accession>
<keyword evidence="1" id="KW-0813">Transport</keyword>
<keyword evidence="1" id="KW-0472">Membrane</keyword>
<sequence>MFSVFHGQTLKVSGKVIDDTGFPLPGVSVLIEGTNKGTNTDFEGNYTIPANNNDVLIFSYIGFTTQKNKVSGKVLNVKMISDVANLKEVIVVGYGTQKKESVVGAIAQLDGQELTKRGNLTNLTDALSGSMPGVNVLSSSGIPGGAIDGNYNESQILIRGRSTWNNASPLVLVDGVERTMNDIDPNDVKTVTVLKDASATSIFGVKGGNGVILITTKRGLKGDAQFKVDANISFKSVSKIPRVLEGYTSTVAKNRAIVNGLSVMPVTWGDFTSDEELEYLRSNQYPDAYANRDWANSMLEDYALSKKINASVSGGNDFVKYFGSLGFVTDGDILKTENVGQGYDPDFKYDRFNFRTNLDFTLTKSTKLEVGLNGYYGEQSRSGASVFGFWYGIYSKPWTTPVLQYEDGIYGQGIDYERFGQNGFVDLNFSGVDVTNRGEINTNFKLTQDLDVITKGLKVSGELAFDNFYSSLGNGISDDGVLMKYVDPIYYTLNDPNANIEDYTSYFFPNSFTTSTNGFEFKDLPIVYENSRIDNGSARSVRSRLMYRLTLNYSRKFGVHDVSALGLFSRDNTKNYSVNGWPSKREDWSGRLAYGYDQRYNIELNGSYNGTEKFGPGYKFAFFPSVGLGWTVSNEKFFEKVKKYINNLKFRYSDGIVGNDNANNIGQWPYFTSYVSGGTNGVNGNALNNSSFGDGPLYGGPLIYGEGTIGNPSLRWETARKQNLGIEVGAFDNALTMTLDLFKEHREDILVTANQRNVPDYFGAPAPTANIGITENKGYEFVANYKNNINNFNYWASLNFTFVKDKIIQKEDSQLLPDYQKEAGFQIGQNKSNVSTGIINSWDEMYTGVVGVNNATLLPGDYRLLDYNADGFVDFKDVVPYGYPNRPQATYGFALGGDYKGFSLSFNFYGQYNITQTVALDEFAFNAPAIYQDQLRDTWTPEYNNSNPIYRSLNYGGRAASTGNYTKKDGSMFRLKTAELGYDLPKGMIKKVGLSALRLFVNGNNLLLWTDLPVDIEGQDFNYRNYPVTKQINLGLSATF</sequence>
<dbReference type="STRING" id="983.SAMN05443543_11427"/>
<dbReference type="SUPFAM" id="SSF56935">
    <property type="entry name" value="Porins"/>
    <property type="match status" value="1"/>
</dbReference>
<keyword evidence="1" id="KW-1134">Transmembrane beta strand</keyword>
<evidence type="ECO:0000256" key="1">
    <source>
        <dbReference type="PROSITE-ProRule" id="PRU01360"/>
    </source>
</evidence>
<dbReference type="AlphaFoldDB" id="A0A4Y4AWJ9"/>
<dbReference type="InterPro" id="IPR039426">
    <property type="entry name" value="TonB-dep_rcpt-like"/>
</dbReference>
<dbReference type="PROSITE" id="PS52016">
    <property type="entry name" value="TONB_DEPENDENT_REC_3"/>
    <property type="match status" value="1"/>
</dbReference>